<keyword evidence="2" id="KW-1185">Reference proteome</keyword>
<protein>
    <submittedName>
        <fullName evidence="1">Uncharacterized protein</fullName>
    </submittedName>
</protein>
<evidence type="ECO:0000313" key="2">
    <source>
        <dbReference type="Proteomes" id="UP000194420"/>
    </source>
</evidence>
<sequence length="95" mass="10184">MNCSHKALLVLITVCLISCGDNSQDDSVSNQIDALAEQYPRIDPQGIEIPPVSDLTNPDFDIGGYCLSQESVGNGSFEFCLEVLGRELIALGGPR</sequence>
<dbReference type="Proteomes" id="UP000194420">
    <property type="component" value="Unassembled WGS sequence"/>
</dbReference>
<dbReference type="EMBL" id="FXWG01000001">
    <property type="protein sequence ID" value="SMQ58118.1"/>
    <property type="molecule type" value="Genomic_DNA"/>
</dbReference>
<evidence type="ECO:0000313" key="1">
    <source>
        <dbReference type="EMBL" id="SMQ58118.1"/>
    </source>
</evidence>
<name>A0A1Y6E5U3_9SPHN</name>
<accession>A0A1Y6E5U3</accession>
<dbReference type="AlphaFoldDB" id="A0A1Y6E5U3"/>
<proteinExistence type="predicted"/>
<reference evidence="2" key="1">
    <citation type="submission" date="2017-04" db="EMBL/GenBank/DDBJ databases">
        <authorList>
            <person name="Varghese N."/>
            <person name="Submissions S."/>
        </authorList>
    </citation>
    <scope>NUCLEOTIDE SEQUENCE [LARGE SCALE GENOMIC DNA]</scope>
</reference>
<organism evidence="1 2">
    <name type="scientific">Altererythrobacter xiamenensis</name>
    <dbReference type="NCBI Taxonomy" id="1316679"/>
    <lineage>
        <taxon>Bacteria</taxon>
        <taxon>Pseudomonadati</taxon>
        <taxon>Pseudomonadota</taxon>
        <taxon>Alphaproteobacteria</taxon>
        <taxon>Sphingomonadales</taxon>
        <taxon>Erythrobacteraceae</taxon>
        <taxon>Altererythrobacter</taxon>
    </lineage>
</organism>
<gene>
    <name evidence="1" type="ORF">SAMN06297468_0115</name>
</gene>